<evidence type="ECO:0000313" key="3">
    <source>
        <dbReference type="EMBL" id="MBO8450532.1"/>
    </source>
</evidence>
<dbReference type="SMART" id="SM00382">
    <property type="entry name" value="AAA"/>
    <property type="match status" value="1"/>
</dbReference>
<protein>
    <submittedName>
        <fullName evidence="3">DNA repair protein RadA</fullName>
    </submittedName>
</protein>
<dbReference type="Pfam" id="PF13481">
    <property type="entry name" value="AAA_25"/>
    <property type="match status" value="1"/>
</dbReference>
<dbReference type="PANTHER" id="PTHR32472">
    <property type="entry name" value="DNA REPAIR PROTEIN RADA"/>
    <property type="match status" value="1"/>
</dbReference>
<gene>
    <name evidence="3" type="primary">radA</name>
    <name evidence="3" type="ORF">IAA96_05435</name>
</gene>
<dbReference type="InterPro" id="IPR020568">
    <property type="entry name" value="Ribosomal_Su5_D2-typ_SF"/>
</dbReference>
<dbReference type="GO" id="GO:0005829">
    <property type="term" value="C:cytosol"/>
    <property type="evidence" value="ECO:0007669"/>
    <property type="project" value="TreeGrafter"/>
</dbReference>
<dbReference type="InterPro" id="IPR014721">
    <property type="entry name" value="Ribsml_uS5_D2-typ_fold_subgr"/>
</dbReference>
<dbReference type="Gene3D" id="3.40.50.300">
    <property type="entry name" value="P-loop containing nucleotide triphosphate hydrolases"/>
    <property type="match status" value="1"/>
</dbReference>
<dbReference type="SUPFAM" id="SSF54211">
    <property type="entry name" value="Ribosomal protein S5 domain 2-like"/>
    <property type="match status" value="1"/>
</dbReference>
<dbReference type="PRINTS" id="PR01874">
    <property type="entry name" value="DNAREPAIRADA"/>
</dbReference>
<feature type="domain" description="RecA family profile 1" evidence="2">
    <location>
        <begin position="33"/>
        <end position="190"/>
    </location>
</feature>
<reference evidence="3" key="1">
    <citation type="submission" date="2020-10" db="EMBL/GenBank/DDBJ databases">
        <authorList>
            <person name="Gilroy R."/>
        </authorList>
    </citation>
    <scope>NUCLEOTIDE SEQUENCE</scope>
    <source>
        <strain evidence="3">B3-4054</strain>
    </source>
</reference>
<dbReference type="EMBL" id="JADIMS010000097">
    <property type="protein sequence ID" value="MBO8450532.1"/>
    <property type="molecule type" value="Genomic_DNA"/>
</dbReference>
<dbReference type="GO" id="GO:0140664">
    <property type="term" value="F:ATP-dependent DNA damage sensor activity"/>
    <property type="evidence" value="ECO:0007669"/>
    <property type="project" value="InterPro"/>
</dbReference>
<dbReference type="GO" id="GO:0005524">
    <property type="term" value="F:ATP binding"/>
    <property type="evidence" value="ECO:0007669"/>
    <property type="project" value="InterPro"/>
</dbReference>
<dbReference type="SUPFAM" id="SSF52540">
    <property type="entry name" value="P-loop containing nucleoside triphosphate hydrolases"/>
    <property type="match status" value="1"/>
</dbReference>
<accession>A0A9D9ENS2</accession>
<dbReference type="Pfam" id="PF13541">
    <property type="entry name" value="ChlI"/>
    <property type="match status" value="1"/>
</dbReference>
<dbReference type="AlphaFoldDB" id="A0A9D9ENS2"/>
<dbReference type="Proteomes" id="UP000823616">
    <property type="component" value="Unassembled WGS sequence"/>
</dbReference>
<dbReference type="GO" id="GO:0000725">
    <property type="term" value="P:recombinational repair"/>
    <property type="evidence" value="ECO:0007669"/>
    <property type="project" value="TreeGrafter"/>
</dbReference>
<evidence type="ECO:0000259" key="2">
    <source>
        <dbReference type="PROSITE" id="PS50162"/>
    </source>
</evidence>
<organism evidence="3 4">
    <name type="scientific">Candidatus Avitreponema avistercoris</name>
    <dbReference type="NCBI Taxonomy" id="2840705"/>
    <lineage>
        <taxon>Bacteria</taxon>
        <taxon>Pseudomonadati</taxon>
        <taxon>Spirochaetota</taxon>
        <taxon>Spirochaetia</taxon>
        <taxon>Spirochaetales</taxon>
        <taxon>Candidatus Avitreponema</taxon>
    </lineage>
</organism>
<dbReference type="InterPro" id="IPR020588">
    <property type="entry name" value="RecA_ATP-bd"/>
</dbReference>
<dbReference type="InterPro" id="IPR027417">
    <property type="entry name" value="P-loop_NTPase"/>
</dbReference>
<evidence type="ECO:0000256" key="1">
    <source>
        <dbReference type="SAM" id="MobiDB-lite"/>
    </source>
</evidence>
<dbReference type="PROSITE" id="PS50162">
    <property type="entry name" value="RECA_2"/>
    <property type="match status" value="1"/>
</dbReference>
<proteinExistence type="predicted"/>
<dbReference type="GO" id="GO:0003677">
    <property type="term" value="F:DNA binding"/>
    <property type="evidence" value="ECO:0007669"/>
    <property type="project" value="InterPro"/>
</dbReference>
<name>A0A9D9ENS2_9SPIR</name>
<comment type="caution">
    <text evidence="3">The sequence shown here is derived from an EMBL/GenBank/DDBJ whole genome shotgun (WGS) entry which is preliminary data.</text>
</comment>
<reference evidence="3" key="2">
    <citation type="journal article" date="2021" name="PeerJ">
        <title>Extensive microbial diversity within the chicken gut microbiome revealed by metagenomics and culture.</title>
        <authorList>
            <person name="Gilroy R."/>
            <person name="Ravi A."/>
            <person name="Getino M."/>
            <person name="Pursley I."/>
            <person name="Horton D.L."/>
            <person name="Alikhan N.F."/>
            <person name="Baker D."/>
            <person name="Gharbi K."/>
            <person name="Hall N."/>
            <person name="Watson M."/>
            <person name="Adriaenssens E.M."/>
            <person name="Foster-Nyarko E."/>
            <person name="Jarju S."/>
            <person name="Secka A."/>
            <person name="Antonio M."/>
            <person name="Oren A."/>
            <person name="Chaudhuri R.R."/>
            <person name="La Ragione R."/>
            <person name="Hildebrand F."/>
            <person name="Pallen M.J."/>
        </authorList>
    </citation>
    <scope>NUCLEOTIDE SEQUENCE</scope>
    <source>
        <strain evidence="3">B3-4054</strain>
    </source>
</reference>
<dbReference type="PANTHER" id="PTHR32472:SF10">
    <property type="entry name" value="DNA REPAIR PROTEIN RADA-LIKE PROTEIN"/>
    <property type="match status" value="1"/>
</dbReference>
<feature type="region of interest" description="Disordered" evidence="1">
    <location>
        <begin position="1"/>
        <end position="21"/>
    </location>
</feature>
<dbReference type="InterPro" id="IPR003593">
    <property type="entry name" value="AAA+_ATPase"/>
</dbReference>
<sequence>NTFEETTGERKLPGPDPADGVRAVPLAAVEEDSGVRLETGIGELDLVLGGGAMRRSAVLFGGEPGIGKSTLLLQAASSVAARQTASGAGRVLYISGEESAGQIKARARRICGDGGSRENIELLCTNQLTDIMRALQDIRPLFVIVDSIQTVYSAQAGTVPGTVTQLKYCAQEMISWVKERDAVLFLVAHVTKEGAIAGPKTLEHMVDAVISFERNADDVRFLRAYKNRFGSVDELGVFQMTGSGLTAVGDPASIFLTRRNGVFPPGIAVAPVFEGSRVFPVEIQALTVTAKSTVTRVFSDKIESARVSRIAAVLEKRAGIRFSDQDIYVNVAGGIRLTESAVDLALAAALYSARTDLPAPDKTAFIGEISLAGEIRPVPKLRQRVKAAESLGFSAIAAPEKAEHCLEIKTVRDMIRLFAAAPAQAES</sequence>
<evidence type="ECO:0000313" key="4">
    <source>
        <dbReference type="Proteomes" id="UP000823616"/>
    </source>
</evidence>
<feature type="non-terminal residue" evidence="3">
    <location>
        <position position="1"/>
    </location>
</feature>
<dbReference type="Gene3D" id="3.30.230.10">
    <property type="match status" value="1"/>
</dbReference>